<dbReference type="RefSeq" id="WP_168885993.1">
    <property type="nucleotide sequence ID" value="NZ_JABAHY010000001.1"/>
</dbReference>
<dbReference type="Pfam" id="PF02452">
    <property type="entry name" value="PemK_toxin"/>
    <property type="match status" value="1"/>
</dbReference>
<evidence type="ECO:0000313" key="4">
    <source>
        <dbReference type="Proteomes" id="UP000523139"/>
    </source>
</evidence>
<keyword evidence="2" id="KW-1277">Toxin-antitoxin system</keyword>
<dbReference type="AlphaFoldDB" id="A0A7X8YCN2"/>
<evidence type="ECO:0000313" key="3">
    <source>
        <dbReference type="EMBL" id="NLS08486.1"/>
    </source>
</evidence>
<dbReference type="Proteomes" id="UP000523139">
    <property type="component" value="Unassembled WGS sequence"/>
</dbReference>
<dbReference type="Gene3D" id="2.30.30.110">
    <property type="match status" value="1"/>
</dbReference>
<dbReference type="EMBL" id="JABAHY010000001">
    <property type="protein sequence ID" value="NLS08486.1"/>
    <property type="molecule type" value="Genomic_DNA"/>
</dbReference>
<organism evidence="3 4">
    <name type="scientific">Nesterenkonia sedimenti</name>
    <dbReference type="NCBI Taxonomy" id="1463632"/>
    <lineage>
        <taxon>Bacteria</taxon>
        <taxon>Bacillati</taxon>
        <taxon>Actinomycetota</taxon>
        <taxon>Actinomycetes</taxon>
        <taxon>Micrococcales</taxon>
        <taxon>Micrococcaceae</taxon>
        <taxon>Nesterenkonia</taxon>
    </lineage>
</organism>
<dbReference type="GO" id="GO:0003677">
    <property type="term" value="F:DNA binding"/>
    <property type="evidence" value="ECO:0007669"/>
    <property type="project" value="InterPro"/>
</dbReference>
<proteinExistence type="inferred from homology"/>
<dbReference type="InterPro" id="IPR003477">
    <property type="entry name" value="PemK-like"/>
</dbReference>
<reference evidence="3 4" key="1">
    <citation type="submission" date="2020-04" db="EMBL/GenBank/DDBJ databases">
        <title>Nesterenkonia sp. nov., isolated from marine sediment.</title>
        <authorList>
            <person name="Zhang G."/>
        </authorList>
    </citation>
    <scope>NUCLEOTIDE SEQUENCE [LARGE SCALE GENOMIC DNA]</scope>
    <source>
        <strain evidence="3 4">MY13</strain>
    </source>
</reference>
<protein>
    <submittedName>
        <fullName evidence="3">Type II toxin-antitoxin system PemK/MazF family toxin</fullName>
    </submittedName>
</protein>
<evidence type="ECO:0000256" key="2">
    <source>
        <dbReference type="ARBA" id="ARBA00022649"/>
    </source>
</evidence>
<name>A0A7X8YCN2_9MICC</name>
<accession>A0A7X8YCN2</accession>
<sequence>MWDEQFPGPTGYRPAIILTPNRLVPKLAHITVVEVTSTEGPSSTHIQINCDAGLTGRDRSYANATMIHSLPKGRLRKHRGRLSAAELLQVEQAVCNYLALQV</sequence>
<dbReference type="SUPFAM" id="SSF50118">
    <property type="entry name" value="Cell growth inhibitor/plasmid maintenance toxic component"/>
    <property type="match status" value="1"/>
</dbReference>
<gene>
    <name evidence="3" type="ORF">HGQ17_00385</name>
</gene>
<comment type="similarity">
    <text evidence="1">Belongs to the PemK/MazF family.</text>
</comment>
<comment type="caution">
    <text evidence="3">The sequence shown here is derived from an EMBL/GenBank/DDBJ whole genome shotgun (WGS) entry which is preliminary data.</text>
</comment>
<evidence type="ECO:0000256" key="1">
    <source>
        <dbReference type="ARBA" id="ARBA00007521"/>
    </source>
</evidence>
<keyword evidence="4" id="KW-1185">Reference proteome</keyword>
<dbReference type="InterPro" id="IPR011067">
    <property type="entry name" value="Plasmid_toxin/cell-grow_inhib"/>
</dbReference>